<proteinExistence type="predicted"/>
<protein>
    <submittedName>
        <fullName evidence="4">YvfG domain-containing protein</fullName>
    </submittedName>
</protein>
<feature type="coiled-coil region" evidence="1">
    <location>
        <begin position="41"/>
        <end position="68"/>
    </location>
</feature>
<accession>A0A0N4Y0C5</accession>
<dbReference type="EMBL" id="UYSL01020073">
    <property type="protein sequence ID" value="VDL72557.1"/>
    <property type="molecule type" value="Genomic_DNA"/>
</dbReference>
<reference evidence="2 3" key="2">
    <citation type="submission" date="2018-11" db="EMBL/GenBank/DDBJ databases">
        <authorList>
            <consortium name="Pathogen Informatics"/>
        </authorList>
    </citation>
    <scope>NUCLEOTIDE SEQUENCE [LARGE SCALE GENOMIC DNA]</scope>
</reference>
<dbReference type="WBParaSite" id="NBR_0000896701-mRNA-1">
    <property type="protein sequence ID" value="NBR_0000896701-mRNA-1"/>
    <property type="gene ID" value="NBR_0000896701"/>
</dbReference>
<evidence type="ECO:0000256" key="1">
    <source>
        <dbReference type="SAM" id="Coils"/>
    </source>
</evidence>
<sequence>MIIDKHSQEEFMDNYKDMVEKLAEMHTVSRRSQNLSLVSERRRLDEQVANASARNAGLRRNVEELNKALDATGYEGVLHDIKQSLM</sequence>
<evidence type="ECO:0000313" key="3">
    <source>
        <dbReference type="Proteomes" id="UP000271162"/>
    </source>
</evidence>
<evidence type="ECO:0000313" key="2">
    <source>
        <dbReference type="EMBL" id="VDL72557.1"/>
    </source>
</evidence>
<organism evidence="4">
    <name type="scientific">Nippostrongylus brasiliensis</name>
    <name type="common">Rat hookworm</name>
    <dbReference type="NCBI Taxonomy" id="27835"/>
    <lineage>
        <taxon>Eukaryota</taxon>
        <taxon>Metazoa</taxon>
        <taxon>Ecdysozoa</taxon>
        <taxon>Nematoda</taxon>
        <taxon>Chromadorea</taxon>
        <taxon>Rhabditida</taxon>
        <taxon>Rhabditina</taxon>
        <taxon>Rhabditomorpha</taxon>
        <taxon>Strongyloidea</taxon>
        <taxon>Heligmosomidae</taxon>
        <taxon>Nippostrongylus</taxon>
    </lineage>
</organism>
<name>A0A0N4Y0C5_NIPBR</name>
<reference evidence="4" key="1">
    <citation type="submission" date="2017-02" db="UniProtKB">
        <authorList>
            <consortium name="WormBaseParasite"/>
        </authorList>
    </citation>
    <scope>IDENTIFICATION</scope>
</reference>
<dbReference type="AlphaFoldDB" id="A0A0N4Y0C5"/>
<keyword evidence="3" id="KW-1185">Reference proteome</keyword>
<dbReference type="Proteomes" id="UP000271162">
    <property type="component" value="Unassembled WGS sequence"/>
</dbReference>
<gene>
    <name evidence="2" type="ORF">NBR_LOCUS8968</name>
</gene>
<keyword evidence="1" id="KW-0175">Coiled coil</keyword>
<evidence type="ECO:0000313" key="4">
    <source>
        <dbReference type="WBParaSite" id="NBR_0000896701-mRNA-1"/>
    </source>
</evidence>